<keyword evidence="3" id="KW-1185">Reference proteome</keyword>
<dbReference type="WBParaSite" id="L893_g1347.t1">
    <property type="protein sequence ID" value="L893_g1347.t1"/>
    <property type="gene ID" value="L893_g1347"/>
</dbReference>
<reference evidence="4" key="1">
    <citation type="submission" date="2016-11" db="UniProtKB">
        <authorList>
            <consortium name="WormBaseParasite"/>
        </authorList>
    </citation>
    <scope>IDENTIFICATION</scope>
</reference>
<dbReference type="PANTHER" id="PTHR11733">
    <property type="entry name" value="ZINC METALLOPROTEASE FAMILY M13 NEPRILYSIN-RELATED"/>
    <property type="match status" value="1"/>
</dbReference>
<organism evidence="3 4">
    <name type="scientific">Steinernema glaseri</name>
    <dbReference type="NCBI Taxonomy" id="37863"/>
    <lineage>
        <taxon>Eukaryota</taxon>
        <taxon>Metazoa</taxon>
        <taxon>Ecdysozoa</taxon>
        <taxon>Nematoda</taxon>
        <taxon>Chromadorea</taxon>
        <taxon>Rhabditida</taxon>
        <taxon>Tylenchina</taxon>
        <taxon>Panagrolaimomorpha</taxon>
        <taxon>Strongyloidoidea</taxon>
        <taxon>Steinernematidae</taxon>
        <taxon>Steinernema</taxon>
    </lineage>
</organism>
<dbReference type="InterPro" id="IPR018497">
    <property type="entry name" value="Peptidase_M13_C"/>
</dbReference>
<sequence length="685" mass="78592">MTRASLIVAFLMACSVTTALHNVYNVFNERISPCTDLFGHVCVDKKEIRYLHERASFGLVDDLVDILMKEHGGDPVLRTILEAVYKEYKKTNGAQDKCAIKDYDVSRAEMDSLTRDEYKFGRVFAEMLVSGRFDDQWNVPMYLWCYEHELHGKVCDAQTFGHTEERQVQRFSEVTNKFLKGLIDRFVELVGFDFGPDGYVLHSNVNSSSVIHHMKRETRWDSRRDDVEKLVFMKYNEDSDAYRFRAIFTQSETFAAYGNVLFAHTLYTNEDKLNPKVAVDFDRLAAMIKEEVLQNIKDSDWLTDSDKKSLADYMDSLTINVGAPRKYRNVTLLEEMLKRYRTAFANTSLDGECDLEMLTRTHGRIRHQLIYEGIGTVNTMLRKRSTEPTIFNNNAHQLEDTIVRFPFLESKFVLIVFLSQIVNPGFLHVLNEYKLSTGFKYGYTAMVIGHEIFHGFGLEMKGARKHLAGAASRPHYKQQQKCYADFYGHKKFCSPVGCPVGPHKANEGYCDVESARVVFHLLQKALGASRKKRSPEDADYLPLFRWRPPGVPEEEVLLFDNTEDELKQFFYGFQLFNCAPNPSWNTVRVQLNDVHPRNQIRVNAMAQQMPGFSEIFKCKAGDNNYRVPPEEMCALYVRHKAHPPSEVRAGTVSVALEMRSGNSNGNPKSSNLIMLLLLVISIVLC</sequence>
<dbReference type="PANTHER" id="PTHR11733:SF208">
    <property type="entry name" value="PEPTIDASE M13 C-TERMINAL DOMAIN-CONTAINING PROTEIN"/>
    <property type="match status" value="1"/>
</dbReference>
<dbReference type="SUPFAM" id="SSF55486">
    <property type="entry name" value="Metalloproteases ('zincins'), catalytic domain"/>
    <property type="match status" value="1"/>
</dbReference>
<evidence type="ECO:0000256" key="1">
    <source>
        <dbReference type="SAM" id="SignalP"/>
    </source>
</evidence>
<feature type="chain" id="PRO_5009311789" evidence="1">
    <location>
        <begin position="20"/>
        <end position="685"/>
    </location>
</feature>
<dbReference type="AlphaFoldDB" id="A0A1I7Y7A7"/>
<dbReference type="Proteomes" id="UP000095287">
    <property type="component" value="Unplaced"/>
</dbReference>
<protein>
    <submittedName>
        <fullName evidence="4">Peptidase_M13 domain-containing protein</fullName>
    </submittedName>
</protein>
<evidence type="ECO:0000259" key="2">
    <source>
        <dbReference type="Pfam" id="PF01431"/>
    </source>
</evidence>
<feature type="domain" description="Peptidase M13 C-terminal" evidence="2">
    <location>
        <begin position="414"/>
        <end position="627"/>
    </location>
</feature>
<dbReference type="Pfam" id="PF01431">
    <property type="entry name" value="Peptidase_M13"/>
    <property type="match status" value="1"/>
</dbReference>
<dbReference type="Gene3D" id="3.40.390.10">
    <property type="entry name" value="Collagenase (Catalytic Domain)"/>
    <property type="match status" value="1"/>
</dbReference>
<dbReference type="GO" id="GO:0016485">
    <property type="term" value="P:protein processing"/>
    <property type="evidence" value="ECO:0007669"/>
    <property type="project" value="TreeGrafter"/>
</dbReference>
<dbReference type="GO" id="GO:0004222">
    <property type="term" value="F:metalloendopeptidase activity"/>
    <property type="evidence" value="ECO:0007669"/>
    <property type="project" value="InterPro"/>
</dbReference>
<evidence type="ECO:0000313" key="4">
    <source>
        <dbReference type="WBParaSite" id="L893_g1347.t1"/>
    </source>
</evidence>
<keyword evidence="1" id="KW-0732">Signal</keyword>
<dbReference type="InterPro" id="IPR024079">
    <property type="entry name" value="MetalloPept_cat_dom_sf"/>
</dbReference>
<evidence type="ECO:0000313" key="3">
    <source>
        <dbReference type="Proteomes" id="UP000095287"/>
    </source>
</evidence>
<proteinExistence type="predicted"/>
<dbReference type="InterPro" id="IPR000718">
    <property type="entry name" value="Peptidase_M13"/>
</dbReference>
<dbReference type="GO" id="GO:0005886">
    <property type="term" value="C:plasma membrane"/>
    <property type="evidence" value="ECO:0007669"/>
    <property type="project" value="TreeGrafter"/>
</dbReference>
<accession>A0A1I7Y7A7</accession>
<name>A0A1I7Y7A7_9BILA</name>
<feature type="signal peptide" evidence="1">
    <location>
        <begin position="1"/>
        <end position="19"/>
    </location>
</feature>
<dbReference type="PROSITE" id="PS51885">
    <property type="entry name" value="NEPRILYSIN"/>
    <property type="match status" value="1"/>
</dbReference>